<dbReference type="Proteomes" id="UP000811246">
    <property type="component" value="Chromosome 2"/>
</dbReference>
<evidence type="ECO:0000313" key="1">
    <source>
        <dbReference type="EMBL" id="KAG6724941.1"/>
    </source>
</evidence>
<sequence>MFLIILLNNYGHESSDRVTTRSQLQVWSLASSGVIEGLVPQHGNPCFGLKYKVVMEYLLKMCARFKLLSLLALRMEASNRLKLEKELAKIQPMLDLAASWKRQV</sequence>
<proteinExistence type="predicted"/>
<dbReference type="EMBL" id="CM031826">
    <property type="protein sequence ID" value="KAG6724941.1"/>
    <property type="molecule type" value="Genomic_DNA"/>
</dbReference>
<organism evidence="1 2">
    <name type="scientific">Carya illinoinensis</name>
    <name type="common">Pecan</name>
    <dbReference type="NCBI Taxonomy" id="32201"/>
    <lineage>
        <taxon>Eukaryota</taxon>
        <taxon>Viridiplantae</taxon>
        <taxon>Streptophyta</taxon>
        <taxon>Embryophyta</taxon>
        <taxon>Tracheophyta</taxon>
        <taxon>Spermatophyta</taxon>
        <taxon>Magnoliopsida</taxon>
        <taxon>eudicotyledons</taxon>
        <taxon>Gunneridae</taxon>
        <taxon>Pentapetalae</taxon>
        <taxon>rosids</taxon>
        <taxon>fabids</taxon>
        <taxon>Fagales</taxon>
        <taxon>Juglandaceae</taxon>
        <taxon>Carya</taxon>
    </lineage>
</organism>
<name>A0A922JYF8_CARIL</name>
<reference evidence="1" key="1">
    <citation type="submission" date="2021-01" db="EMBL/GenBank/DDBJ databases">
        <authorList>
            <person name="Lovell J.T."/>
            <person name="Bentley N."/>
            <person name="Bhattarai G."/>
            <person name="Jenkins J.W."/>
            <person name="Sreedasyam A."/>
            <person name="Alarcon Y."/>
            <person name="Bock C."/>
            <person name="Boston L."/>
            <person name="Carlson J."/>
            <person name="Cervantes K."/>
            <person name="Clermont K."/>
            <person name="Krom N."/>
            <person name="Kubenka K."/>
            <person name="Mamidi S."/>
            <person name="Mattison C."/>
            <person name="Monteros M."/>
            <person name="Pisani C."/>
            <person name="Plott C."/>
            <person name="Rajasekar S."/>
            <person name="Rhein H.S."/>
            <person name="Rohla C."/>
            <person name="Song M."/>
            <person name="Hilaire R.S."/>
            <person name="Shu S."/>
            <person name="Wells L."/>
            <person name="Wang X."/>
            <person name="Webber J."/>
            <person name="Heerema R.J."/>
            <person name="Klein P."/>
            <person name="Conner P."/>
            <person name="Grauke L."/>
            <person name="Grimwood J."/>
            <person name="Schmutz J."/>
            <person name="Randall J.J."/>
        </authorList>
    </citation>
    <scope>NUCLEOTIDE SEQUENCE</scope>
    <source>
        <tissue evidence="1">Leaf</tissue>
    </source>
</reference>
<accession>A0A922JYF8</accession>
<dbReference type="AlphaFoldDB" id="A0A922JYF8"/>
<evidence type="ECO:0000313" key="2">
    <source>
        <dbReference type="Proteomes" id="UP000811246"/>
    </source>
</evidence>
<protein>
    <submittedName>
        <fullName evidence="1">Uncharacterized protein</fullName>
    </submittedName>
</protein>
<gene>
    <name evidence="1" type="ORF">I3842_02G008400</name>
</gene>
<comment type="caution">
    <text evidence="1">The sequence shown here is derived from an EMBL/GenBank/DDBJ whole genome shotgun (WGS) entry which is preliminary data.</text>
</comment>